<dbReference type="InterPro" id="IPR001387">
    <property type="entry name" value="Cro/C1-type_HTH"/>
</dbReference>
<evidence type="ECO:0000256" key="1">
    <source>
        <dbReference type="SAM" id="MobiDB-lite"/>
    </source>
</evidence>
<organism evidence="2 3">
    <name type="scientific">Streptomyces fragilis</name>
    <dbReference type="NCBI Taxonomy" id="67301"/>
    <lineage>
        <taxon>Bacteria</taxon>
        <taxon>Bacillati</taxon>
        <taxon>Actinomycetota</taxon>
        <taxon>Actinomycetes</taxon>
        <taxon>Kitasatosporales</taxon>
        <taxon>Streptomycetaceae</taxon>
        <taxon>Streptomyces</taxon>
    </lineage>
</organism>
<evidence type="ECO:0000313" key="2">
    <source>
        <dbReference type="EMBL" id="MEU3556094.1"/>
    </source>
</evidence>
<dbReference type="SUPFAM" id="SSF47413">
    <property type="entry name" value="lambda repressor-like DNA-binding domains"/>
    <property type="match status" value="1"/>
</dbReference>
<comment type="caution">
    <text evidence="2">The sequence shown here is derived from an EMBL/GenBank/DDBJ whole genome shotgun (WGS) entry which is preliminary data.</text>
</comment>
<protein>
    <submittedName>
        <fullName evidence="2">Helix-turn-helix transcriptional regulator</fullName>
    </submittedName>
</protein>
<feature type="compositionally biased region" description="Basic and acidic residues" evidence="1">
    <location>
        <begin position="83"/>
        <end position="95"/>
    </location>
</feature>
<dbReference type="RefSeq" id="WP_108953330.1">
    <property type="nucleotide sequence ID" value="NZ_BEVZ01000002.1"/>
</dbReference>
<accession>A0ABV2YK26</accession>
<name>A0ABV2YK26_9ACTN</name>
<sequence>MTGSRPERDEAVRKLANALRGLQRTSGCTLRSLEAQVRISDSSLSRYLRGESVPVWPVVRDLCRAMGADPAEYRALWEAADRARRGEEDEHRTVDDDGPSPHRATVPDRGPSQHRATTPDRGPAWWRRPGGGLTRGGVAAVAAAATVAGSLATWTLAAVLLPLGGHGAQEAQGAAGRADARGEAGVVVHNAEQACREPRTHDCALALAYDPYRPYVRSNAAGRVWHHDLLRASCTVADGVTVTDENGKHSSIWIQVTRGGEQVWLPGIRVVPDELNQLTRLLPRCAP</sequence>
<reference evidence="2 3" key="1">
    <citation type="submission" date="2024-06" db="EMBL/GenBank/DDBJ databases">
        <title>The Natural Products Discovery Center: Release of the First 8490 Sequenced Strains for Exploring Actinobacteria Biosynthetic Diversity.</title>
        <authorList>
            <person name="Kalkreuter E."/>
            <person name="Kautsar S.A."/>
            <person name="Yang D."/>
            <person name="Bader C.D."/>
            <person name="Teijaro C.N."/>
            <person name="Fluegel L."/>
            <person name="Davis C.M."/>
            <person name="Simpson J.R."/>
            <person name="Lauterbach L."/>
            <person name="Steele A.D."/>
            <person name="Gui C."/>
            <person name="Meng S."/>
            <person name="Li G."/>
            <person name="Viehrig K."/>
            <person name="Ye F."/>
            <person name="Su P."/>
            <person name="Kiefer A.F."/>
            <person name="Nichols A."/>
            <person name="Cepeda A.J."/>
            <person name="Yan W."/>
            <person name="Fan B."/>
            <person name="Jiang Y."/>
            <person name="Adhikari A."/>
            <person name="Zheng C.-J."/>
            <person name="Schuster L."/>
            <person name="Cowan T.M."/>
            <person name="Smanski M.J."/>
            <person name="Chevrette M.G."/>
            <person name="De Carvalho L.P.S."/>
            <person name="Shen B."/>
        </authorList>
    </citation>
    <scope>NUCLEOTIDE SEQUENCE [LARGE SCALE GENOMIC DNA]</scope>
    <source>
        <strain evidence="2 3">NPDC038104</strain>
    </source>
</reference>
<proteinExistence type="predicted"/>
<dbReference type="Pfam" id="PF13560">
    <property type="entry name" value="HTH_31"/>
    <property type="match status" value="1"/>
</dbReference>
<dbReference type="CDD" id="cd00093">
    <property type="entry name" value="HTH_XRE"/>
    <property type="match status" value="1"/>
</dbReference>
<gene>
    <name evidence="2" type="ORF">AB0E65_18025</name>
</gene>
<dbReference type="EMBL" id="JBEZUR010000027">
    <property type="protein sequence ID" value="MEU3556094.1"/>
    <property type="molecule type" value="Genomic_DNA"/>
</dbReference>
<evidence type="ECO:0000313" key="3">
    <source>
        <dbReference type="Proteomes" id="UP001550850"/>
    </source>
</evidence>
<dbReference type="Gene3D" id="1.10.260.40">
    <property type="entry name" value="lambda repressor-like DNA-binding domains"/>
    <property type="match status" value="1"/>
</dbReference>
<keyword evidence="3" id="KW-1185">Reference proteome</keyword>
<feature type="region of interest" description="Disordered" evidence="1">
    <location>
        <begin position="83"/>
        <end position="129"/>
    </location>
</feature>
<dbReference type="Proteomes" id="UP001550850">
    <property type="component" value="Unassembled WGS sequence"/>
</dbReference>
<dbReference type="InterPro" id="IPR010982">
    <property type="entry name" value="Lambda_DNA-bd_dom_sf"/>
</dbReference>